<feature type="region of interest" description="Disordered" evidence="8">
    <location>
        <begin position="460"/>
        <end position="498"/>
    </location>
</feature>
<dbReference type="GO" id="GO:0045095">
    <property type="term" value="C:keratin filament"/>
    <property type="evidence" value="ECO:0007669"/>
    <property type="project" value="TreeGrafter"/>
</dbReference>
<reference evidence="10 12" key="2">
    <citation type="journal article" date="2013" name="Nature">
        <title>Insights into bilaterian evolution from three spiralian genomes.</title>
        <authorList>
            <person name="Simakov O."/>
            <person name="Marletaz F."/>
            <person name="Cho S.J."/>
            <person name="Edsinger-Gonzales E."/>
            <person name="Havlak P."/>
            <person name="Hellsten U."/>
            <person name="Kuo D.H."/>
            <person name="Larsson T."/>
            <person name="Lv J."/>
            <person name="Arendt D."/>
            <person name="Savage R."/>
            <person name="Osoegawa K."/>
            <person name="de Jong P."/>
            <person name="Grimwood J."/>
            <person name="Chapman J.A."/>
            <person name="Shapiro H."/>
            <person name="Aerts A."/>
            <person name="Otillar R.P."/>
            <person name="Terry A.Y."/>
            <person name="Boore J.L."/>
            <person name="Grigoriev I.V."/>
            <person name="Lindberg D.R."/>
            <person name="Seaver E.C."/>
            <person name="Weisblat D.A."/>
            <person name="Putnam N.H."/>
            <person name="Rokhsar D.S."/>
        </authorList>
    </citation>
    <scope>NUCLEOTIDE SEQUENCE</scope>
    <source>
        <strain evidence="10 12">I ESC-2004</strain>
    </source>
</reference>
<feature type="compositionally biased region" description="Basic and acidic residues" evidence="8">
    <location>
        <begin position="460"/>
        <end position="481"/>
    </location>
</feature>
<dbReference type="OrthoDB" id="6431598at2759"/>
<dbReference type="InterPro" id="IPR043596">
    <property type="entry name" value="CFAP53/TCHP"/>
</dbReference>
<evidence type="ECO:0000313" key="11">
    <source>
        <dbReference type="EnsemblMetazoa" id="CapteP208507"/>
    </source>
</evidence>
<organism evidence="10">
    <name type="scientific">Capitella teleta</name>
    <name type="common">Polychaete worm</name>
    <dbReference type="NCBI Taxonomy" id="283909"/>
    <lineage>
        <taxon>Eukaryota</taxon>
        <taxon>Metazoa</taxon>
        <taxon>Spiralia</taxon>
        <taxon>Lophotrochozoa</taxon>
        <taxon>Annelida</taxon>
        <taxon>Polychaeta</taxon>
        <taxon>Sedentaria</taxon>
        <taxon>Scolecida</taxon>
        <taxon>Capitellidae</taxon>
        <taxon>Capitella</taxon>
    </lineage>
</organism>
<keyword evidence="5 7" id="KW-0175">Coiled coil</keyword>
<dbReference type="AlphaFoldDB" id="R7TZ35"/>
<dbReference type="EMBL" id="KB307321">
    <property type="protein sequence ID" value="ELT99014.1"/>
    <property type="molecule type" value="Genomic_DNA"/>
</dbReference>
<feature type="coiled-coil region" evidence="7">
    <location>
        <begin position="182"/>
        <end position="265"/>
    </location>
</feature>
<feature type="coiled-coil region" evidence="7">
    <location>
        <begin position="89"/>
        <end position="134"/>
    </location>
</feature>
<comment type="similarity">
    <text evidence="2">Belongs to the TCHP family.</text>
</comment>
<evidence type="ECO:0000259" key="9">
    <source>
        <dbReference type="Pfam" id="PF13868"/>
    </source>
</evidence>
<evidence type="ECO:0000256" key="2">
    <source>
        <dbReference type="ARBA" id="ARBA00010777"/>
    </source>
</evidence>
<dbReference type="PANTHER" id="PTHR31183">
    <property type="entry name" value="TRICHOPLEIN KERATIN FILAMENT-BINDING PROTEIN FAMILY MEMBER"/>
    <property type="match status" value="1"/>
</dbReference>
<evidence type="ECO:0000256" key="6">
    <source>
        <dbReference type="ARBA" id="ARBA00023212"/>
    </source>
</evidence>
<dbReference type="HOGENOM" id="CLU_042533_1_0_1"/>
<evidence type="ECO:0000256" key="4">
    <source>
        <dbReference type="ARBA" id="ARBA00022490"/>
    </source>
</evidence>
<evidence type="ECO:0000313" key="10">
    <source>
        <dbReference type="EMBL" id="ELT99014.1"/>
    </source>
</evidence>
<dbReference type="GO" id="GO:0006915">
    <property type="term" value="P:apoptotic process"/>
    <property type="evidence" value="ECO:0007669"/>
    <property type="project" value="TreeGrafter"/>
</dbReference>
<dbReference type="EnsemblMetazoa" id="CapteT208507">
    <property type="protein sequence ID" value="CapteP208507"/>
    <property type="gene ID" value="CapteG208507"/>
</dbReference>
<comment type="subcellular location">
    <subcellularLocation>
        <location evidence="1">Cytoplasm</location>
        <location evidence="1">Cytoskeleton</location>
        <location evidence="1">Microtubule organizing center</location>
        <location evidence="1">Centrosome</location>
    </subcellularLocation>
</comment>
<proteinExistence type="inferred from homology"/>
<feature type="region of interest" description="Disordered" evidence="8">
    <location>
        <begin position="422"/>
        <end position="446"/>
    </location>
</feature>
<feature type="coiled-coil region" evidence="7">
    <location>
        <begin position="291"/>
        <end position="325"/>
    </location>
</feature>
<dbReference type="InterPro" id="IPR043597">
    <property type="entry name" value="TPH_dom"/>
</dbReference>
<feature type="domain" description="Trichohyalin-plectin-homology" evidence="9">
    <location>
        <begin position="145"/>
        <end position="481"/>
    </location>
</feature>
<dbReference type="EMBL" id="AMQN01010224">
    <property type="status" value="NOT_ANNOTATED_CDS"/>
    <property type="molecule type" value="Genomic_DNA"/>
</dbReference>
<keyword evidence="6" id="KW-0206">Cytoskeleton</keyword>
<sequence>MALPHLPTSYTTRKNIYEAALVTRRMKEVDFREKWDKNAQYFHRENVTAEVKKSWESNSFFQHSMDAMKANYEKETKAMNLKRRRLKLARLLRSEREALEAELKETQRGQTGHIEDIKERSEALRSAREEKRLKIAQQKLYEHWRVNSPDIRQLEEDQHRRHVKEEWSGQIDEHLQIAAKQKAMEEAYLREQEEERRLAEEREGAKEREKIEEEKRLQEILKNQVRHLKEKELEAKELKLREAALQREKLELLELEEQRRAIAEQRKKVEFGRVLLRQHAAALRRRSKQIQEELEQDRRFLEILAEQEERDIDVLTTRREKSRADATWMKQVIEDQIRLEKAREAELDILYQDEAAKIWDQREAEWQKERAARERLMQEVMNERQLQMDYKMEANRRDQEESLERREELIRDLDLANQLTRREEKRKEEEKMQRKKELEGQITTRREDLDDERLQLKLDLDEELKAENDYEQMLREEEQRLTSRGFIPKQHGRRQAWQ</sequence>
<dbReference type="Pfam" id="PF13868">
    <property type="entry name" value="TPH"/>
    <property type="match status" value="1"/>
</dbReference>
<keyword evidence="4" id="KW-0963">Cytoplasm</keyword>
<name>R7TZ35_CAPTE</name>
<dbReference type="GO" id="GO:0005813">
    <property type="term" value="C:centrosome"/>
    <property type="evidence" value="ECO:0007669"/>
    <property type="project" value="UniProtKB-SubCell"/>
</dbReference>
<reference evidence="12" key="1">
    <citation type="submission" date="2012-12" db="EMBL/GenBank/DDBJ databases">
        <authorList>
            <person name="Hellsten U."/>
            <person name="Grimwood J."/>
            <person name="Chapman J.A."/>
            <person name="Shapiro H."/>
            <person name="Aerts A."/>
            <person name="Otillar R.P."/>
            <person name="Terry A.Y."/>
            <person name="Boore J.L."/>
            <person name="Simakov O."/>
            <person name="Marletaz F."/>
            <person name="Cho S.-J."/>
            <person name="Edsinger-Gonzales E."/>
            <person name="Havlak P."/>
            <person name="Kuo D.-H."/>
            <person name="Larsson T."/>
            <person name="Lv J."/>
            <person name="Arendt D."/>
            <person name="Savage R."/>
            <person name="Osoegawa K."/>
            <person name="de Jong P."/>
            <person name="Lindberg D.R."/>
            <person name="Seaver E.C."/>
            <person name="Weisblat D.A."/>
            <person name="Putnam N.H."/>
            <person name="Grigoriev I.V."/>
            <person name="Rokhsar D.S."/>
        </authorList>
    </citation>
    <scope>NUCLEOTIDE SEQUENCE</scope>
    <source>
        <strain evidence="12">I ESC-2004</strain>
    </source>
</reference>
<keyword evidence="12" id="KW-1185">Reference proteome</keyword>
<evidence type="ECO:0000256" key="1">
    <source>
        <dbReference type="ARBA" id="ARBA00004300"/>
    </source>
</evidence>
<dbReference type="OMA" id="QNSHYFR"/>
<evidence type="ECO:0000256" key="7">
    <source>
        <dbReference type="SAM" id="Coils"/>
    </source>
</evidence>
<evidence type="ECO:0000256" key="8">
    <source>
        <dbReference type="SAM" id="MobiDB-lite"/>
    </source>
</evidence>
<evidence type="ECO:0000313" key="12">
    <source>
        <dbReference type="Proteomes" id="UP000014760"/>
    </source>
</evidence>
<dbReference type="FunCoup" id="R7TZ35">
    <property type="interactions" value="431"/>
</dbReference>
<dbReference type="Proteomes" id="UP000014760">
    <property type="component" value="Unassembled WGS sequence"/>
</dbReference>
<protein>
    <recommendedName>
        <fullName evidence="3">Trichoplein keratin filament-binding protein</fullName>
    </recommendedName>
</protein>
<reference evidence="11" key="3">
    <citation type="submission" date="2015-06" db="UniProtKB">
        <authorList>
            <consortium name="EnsemblMetazoa"/>
        </authorList>
    </citation>
    <scope>IDENTIFICATION</scope>
</reference>
<dbReference type="PANTHER" id="PTHR31183:SF2">
    <property type="entry name" value="TRICHOPLEIN KERATIN FILAMENT-BINDING PROTEIN"/>
    <property type="match status" value="1"/>
</dbReference>
<evidence type="ECO:0000256" key="5">
    <source>
        <dbReference type="ARBA" id="ARBA00023054"/>
    </source>
</evidence>
<accession>R7TZ35</accession>
<dbReference type="STRING" id="283909.R7TZ35"/>
<evidence type="ECO:0000256" key="3">
    <source>
        <dbReference type="ARBA" id="ARBA00017328"/>
    </source>
</evidence>
<gene>
    <name evidence="10" type="ORF">CAPTEDRAFT_208507</name>
</gene>